<proteinExistence type="predicted"/>
<dbReference type="PROSITE" id="PS51257">
    <property type="entry name" value="PROKAR_LIPOPROTEIN"/>
    <property type="match status" value="1"/>
</dbReference>
<comment type="caution">
    <text evidence="1">The sequence shown here is derived from an EMBL/GenBank/DDBJ whole genome shotgun (WGS) entry which is preliminary data.</text>
</comment>
<reference evidence="1" key="1">
    <citation type="submission" date="2023-07" db="EMBL/GenBank/DDBJ databases">
        <title>draft genome sequence of fig (Ficus carica).</title>
        <authorList>
            <person name="Takahashi T."/>
            <person name="Nishimura K."/>
        </authorList>
    </citation>
    <scope>NUCLEOTIDE SEQUENCE</scope>
</reference>
<keyword evidence="2" id="KW-1185">Reference proteome</keyword>
<name>A0AA88DR68_FICCA</name>
<protein>
    <submittedName>
        <fullName evidence="1">Uncharacterized protein</fullName>
    </submittedName>
</protein>
<dbReference type="AlphaFoldDB" id="A0AA88DR68"/>
<dbReference type="Proteomes" id="UP001187192">
    <property type="component" value="Unassembled WGS sequence"/>
</dbReference>
<dbReference type="EMBL" id="BTGU01000095">
    <property type="protein sequence ID" value="GMN60137.1"/>
    <property type="molecule type" value="Genomic_DNA"/>
</dbReference>
<accession>A0AA88DR68</accession>
<gene>
    <name evidence="1" type="ORF">TIFTF001_029236</name>
</gene>
<organism evidence="1 2">
    <name type="scientific">Ficus carica</name>
    <name type="common">Common fig</name>
    <dbReference type="NCBI Taxonomy" id="3494"/>
    <lineage>
        <taxon>Eukaryota</taxon>
        <taxon>Viridiplantae</taxon>
        <taxon>Streptophyta</taxon>
        <taxon>Embryophyta</taxon>
        <taxon>Tracheophyta</taxon>
        <taxon>Spermatophyta</taxon>
        <taxon>Magnoliopsida</taxon>
        <taxon>eudicotyledons</taxon>
        <taxon>Gunneridae</taxon>
        <taxon>Pentapetalae</taxon>
        <taxon>rosids</taxon>
        <taxon>fabids</taxon>
        <taxon>Rosales</taxon>
        <taxon>Moraceae</taxon>
        <taxon>Ficeae</taxon>
        <taxon>Ficus</taxon>
    </lineage>
</organism>
<evidence type="ECO:0000313" key="2">
    <source>
        <dbReference type="Proteomes" id="UP001187192"/>
    </source>
</evidence>
<evidence type="ECO:0000313" key="1">
    <source>
        <dbReference type="EMBL" id="GMN60137.1"/>
    </source>
</evidence>
<sequence length="70" mass="7608">MSNHYLRPTTLTSTVAPLPVTSMASCRSLLLTAERLASVSRNTRSHWVLLPEPFLASTHAMAGVQAPETM</sequence>